<dbReference type="GO" id="GO:0003700">
    <property type="term" value="F:DNA-binding transcription factor activity"/>
    <property type="evidence" value="ECO:0007669"/>
    <property type="project" value="InterPro"/>
</dbReference>
<keyword evidence="5" id="KW-0804">Transcription</keyword>
<feature type="region of interest" description="Disordered" evidence="7">
    <location>
        <begin position="382"/>
        <end position="436"/>
    </location>
</feature>
<dbReference type="Proteomes" id="UP000327013">
    <property type="component" value="Chromosome 2"/>
</dbReference>
<keyword evidence="6" id="KW-0539">Nucleus</keyword>
<evidence type="ECO:0000313" key="10">
    <source>
        <dbReference type="Proteomes" id="UP000327013"/>
    </source>
</evidence>
<dbReference type="InterPro" id="IPR044810">
    <property type="entry name" value="WRKY_plant"/>
</dbReference>
<keyword evidence="10" id="KW-1185">Reference proteome</keyword>
<evidence type="ECO:0000256" key="5">
    <source>
        <dbReference type="ARBA" id="ARBA00023163"/>
    </source>
</evidence>
<gene>
    <name evidence="9" type="ORF">FH972_006263</name>
</gene>
<feature type="region of interest" description="Disordered" evidence="7">
    <location>
        <begin position="708"/>
        <end position="727"/>
    </location>
</feature>
<evidence type="ECO:0000313" key="9">
    <source>
        <dbReference type="EMBL" id="KAE8009854.1"/>
    </source>
</evidence>
<feature type="domain" description="WRKY" evidence="8">
    <location>
        <begin position="250"/>
        <end position="305"/>
    </location>
</feature>
<feature type="region of interest" description="Disordered" evidence="7">
    <location>
        <begin position="1"/>
        <end position="27"/>
    </location>
</feature>
<evidence type="ECO:0000256" key="7">
    <source>
        <dbReference type="SAM" id="MobiDB-lite"/>
    </source>
</evidence>
<feature type="domain" description="WRKY" evidence="8">
    <location>
        <begin position="459"/>
        <end position="524"/>
    </location>
</feature>
<keyword evidence="3" id="KW-0805">Transcription regulation</keyword>
<dbReference type="PANTHER" id="PTHR31221:SF126">
    <property type="entry name" value="WRKY DOMAIN-CONTAINING PROTEIN"/>
    <property type="match status" value="1"/>
</dbReference>
<accession>A0A5N6QS32</accession>
<comment type="subcellular location">
    <subcellularLocation>
        <location evidence="1">Nucleus</location>
    </subcellularLocation>
</comment>
<proteinExistence type="predicted"/>
<dbReference type="Pfam" id="PF03106">
    <property type="entry name" value="WRKY"/>
    <property type="match status" value="2"/>
</dbReference>
<dbReference type="AlphaFoldDB" id="A0A5N6QS32"/>
<sequence length="727" mass="79042">MEDEDRKALAPSSCSSSSSSVGPSKSIAERRAAKCGFNAQGIKSALFRTTSPLASPAAGARSPRLTIPPGISPAALLDSPIMLPNTQALPSPTTGTFPLSPLNHESVMLSSLTAEDEDRGSDVGFFKFMSYEDLSSLSGFSSIIDKGADVDYQAPGSVQQPMDFEFPTELPKADATENCAVDLSAEVKVLKNMGMNGNYIDLQIHHSDIASDQKSLPKGPIHEEDVETNHLLEGDLKGSYPCTGTVRASYNWRKYGQKQVKGSEYPRSYYKCTHANCQVKKKVERSHDGQITEIIYKGTHNHAKPQPNRRASLGSSFSMEEMSEMDEVSGSFVKAEGGSVWRNIQSGSKDMKLGSNWRSNGVEGTSSASVVSELSDPLSTAQGKSVGVLESLETPELSSTLASDDDDEDGATQGSISLGDNADDDESESKRRKKESCLIEANMASRTVREPRVVVQIESEVDILDDGYRWRKYGQKVVKGNPNPRSYYKCTSAGCSVRKHVERASHNIKCVITTYEGKHNHEVPAARNSCQVNSSSGNVPPAAASAQSAHTIPRSTNVPKAETQVQELAPHFDRKSEFNNDYLRPSFLGNFSNDMKFGASIYQMKFPPMQNAMPYASLGLNSNCNINHQSYASLVPDFPLPLDLPQAGNLPLVGFDFNIGKPASAAIQSFLSGQRLKENDLRLLKPKQEQKDDNLYDPCLPIVDHGNIPSSSSSSSLYQHAMGRFPP</sequence>
<dbReference type="GO" id="GO:0005634">
    <property type="term" value="C:nucleus"/>
    <property type="evidence" value="ECO:0007669"/>
    <property type="project" value="UniProtKB-SubCell"/>
</dbReference>
<feature type="compositionally biased region" description="Low complexity" evidence="7">
    <location>
        <begin position="12"/>
        <end position="26"/>
    </location>
</feature>
<dbReference type="Gene3D" id="2.20.25.80">
    <property type="entry name" value="WRKY domain"/>
    <property type="match status" value="2"/>
</dbReference>
<dbReference type="InterPro" id="IPR036576">
    <property type="entry name" value="WRKY_dom_sf"/>
</dbReference>
<dbReference type="FunFam" id="2.20.25.80:FF:000001">
    <property type="entry name" value="WRKY transcription factor 33"/>
    <property type="match status" value="1"/>
</dbReference>
<keyword evidence="2" id="KW-0677">Repeat</keyword>
<protein>
    <recommendedName>
        <fullName evidence="8">WRKY domain-containing protein</fullName>
    </recommendedName>
</protein>
<evidence type="ECO:0000256" key="1">
    <source>
        <dbReference type="ARBA" id="ARBA00004123"/>
    </source>
</evidence>
<dbReference type="EMBL" id="CM017322">
    <property type="protein sequence ID" value="KAE8009854.1"/>
    <property type="molecule type" value="Genomic_DNA"/>
</dbReference>
<evidence type="ECO:0000256" key="6">
    <source>
        <dbReference type="ARBA" id="ARBA00023242"/>
    </source>
</evidence>
<dbReference type="InterPro" id="IPR003657">
    <property type="entry name" value="WRKY_dom"/>
</dbReference>
<evidence type="ECO:0000256" key="4">
    <source>
        <dbReference type="ARBA" id="ARBA00023125"/>
    </source>
</evidence>
<organism evidence="9 10">
    <name type="scientific">Carpinus fangiana</name>
    <dbReference type="NCBI Taxonomy" id="176857"/>
    <lineage>
        <taxon>Eukaryota</taxon>
        <taxon>Viridiplantae</taxon>
        <taxon>Streptophyta</taxon>
        <taxon>Embryophyta</taxon>
        <taxon>Tracheophyta</taxon>
        <taxon>Spermatophyta</taxon>
        <taxon>Magnoliopsida</taxon>
        <taxon>eudicotyledons</taxon>
        <taxon>Gunneridae</taxon>
        <taxon>Pentapetalae</taxon>
        <taxon>rosids</taxon>
        <taxon>fabids</taxon>
        <taxon>Fagales</taxon>
        <taxon>Betulaceae</taxon>
        <taxon>Carpinus</taxon>
    </lineage>
</organism>
<evidence type="ECO:0000259" key="8">
    <source>
        <dbReference type="PROSITE" id="PS50811"/>
    </source>
</evidence>
<name>A0A5N6QS32_9ROSI</name>
<evidence type="ECO:0000256" key="2">
    <source>
        <dbReference type="ARBA" id="ARBA00022737"/>
    </source>
</evidence>
<dbReference type="SMART" id="SM00774">
    <property type="entry name" value="WRKY"/>
    <property type="match status" value="2"/>
</dbReference>
<dbReference type="GO" id="GO:0043565">
    <property type="term" value="F:sequence-specific DNA binding"/>
    <property type="evidence" value="ECO:0007669"/>
    <property type="project" value="InterPro"/>
</dbReference>
<keyword evidence="4" id="KW-0238">DNA-binding</keyword>
<dbReference type="OrthoDB" id="2021103at2759"/>
<dbReference type="FunFam" id="2.20.25.80:FF:000006">
    <property type="entry name" value="WRKY transcription factor"/>
    <property type="match status" value="1"/>
</dbReference>
<dbReference type="SUPFAM" id="SSF118290">
    <property type="entry name" value="WRKY DNA-binding domain"/>
    <property type="match status" value="2"/>
</dbReference>
<evidence type="ECO:0000256" key="3">
    <source>
        <dbReference type="ARBA" id="ARBA00023015"/>
    </source>
</evidence>
<dbReference type="PROSITE" id="PS50811">
    <property type="entry name" value="WRKY"/>
    <property type="match status" value="2"/>
</dbReference>
<dbReference type="PANTHER" id="PTHR31221">
    <property type="entry name" value="WRKY TRANSCRIPTION FACTOR PROTEIN 1-RELATED"/>
    <property type="match status" value="1"/>
</dbReference>
<reference evidence="9 10" key="1">
    <citation type="submission" date="2019-06" db="EMBL/GenBank/DDBJ databases">
        <title>A chromosomal-level reference genome of Carpinus fangiana (Coryloideae, Betulaceae).</title>
        <authorList>
            <person name="Yang X."/>
            <person name="Wang Z."/>
            <person name="Zhang L."/>
            <person name="Hao G."/>
            <person name="Liu J."/>
            <person name="Yang Y."/>
        </authorList>
    </citation>
    <scope>NUCLEOTIDE SEQUENCE [LARGE SCALE GENOMIC DNA]</scope>
    <source>
        <strain evidence="9">Cfa_2016G</strain>
        <tissue evidence="9">Leaf</tissue>
    </source>
</reference>